<feature type="compositionally biased region" description="Basic and acidic residues" evidence="1">
    <location>
        <begin position="187"/>
        <end position="203"/>
    </location>
</feature>
<protein>
    <recommendedName>
        <fullName evidence="5">SnoaL-like domain-containing protein</fullName>
    </recommendedName>
</protein>
<evidence type="ECO:0000313" key="3">
    <source>
        <dbReference type="EMBL" id="EGG22896.1"/>
    </source>
</evidence>
<feature type="region of interest" description="Disordered" evidence="1">
    <location>
        <begin position="165"/>
        <end position="203"/>
    </location>
</feature>
<feature type="signal peptide" evidence="2">
    <location>
        <begin position="1"/>
        <end position="20"/>
    </location>
</feature>
<dbReference type="OMA" id="KVWENNW"/>
<dbReference type="SUPFAM" id="SSF54427">
    <property type="entry name" value="NTF2-like"/>
    <property type="match status" value="1"/>
</dbReference>
<name>F4PN03_CACFS</name>
<dbReference type="EMBL" id="GL883008">
    <property type="protein sequence ID" value="EGG22896.1"/>
    <property type="molecule type" value="Genomic_DNA"/>
</dbReference>
<evidence type="ECO:0000256" key="2">
    <source>
        <dbReference type="SAM" id="SignalP"/>
    </source>
</evidence>
<sequence length="203" mass="23230">MRFHILLSIIVCLLVAFTTASTTTKETQSVEDRIRQELKVWENNWSGFPINCRRMVDTLSSDGIVEYPAGKHVISGGHKRIFSRCEGFITENFSQIQSYITGTPLIVGHNVAFERATLFMTKNNCRLYNRGIVTIKYDKDFKIKELKDYFDLDELVEKYQACQFPGSPLPDVNAEKKAEESAATFTTEDKKVTEDTPKQKDEL</sequence>
<feature type="chain" id="PRO_5003313192" description="SnoaL-like domain-containing protein" evidence="2">
    <location>
        <begin position="21"/>
        <end position="203"/>
    </location>
</feature>
<dbReference type="GeneID" id="14875092"/>
<dbReference type="KEGG" id="dfa:DFA_05026"/>
<organism evidence="3 4">
    <name type="scientific">Cavenderia fasciculata</name>
    <name type="common">Slime mold</name>
    <name type="synonym">Dictyostelium fasciculatum</name>
    <dbReference type="NCBI Taxonomy" id="261658"/>
    <lineage>
        <taxon>Eukaryota</taxon>
        <taxon>Amoebozoa</taxon>
        <taxon>Evosea</taxon>
        <taxon>Eumycetozoa</taxon>
        <taxon>Dictyostelia</taxon>
        <taxon>Acytosteliales</taxon>
        <taxon>Cavenderiaceae</taxon>
        <taxon>Cavenderia</taxon>
    </lineage>
</organism>
<dbReference type="Proteomes" id="UP000007797">
    <property type="component" value="Unassembled WGS sequence"/>
</dbReference>
<dbReference type="Gene3D" id="3.10.450.50">
    <property type="match status" value="1"/>
</dbReference>
<proteinExistence type="predicted"/>
<accession>F4PN03</accession>
<dbReference type="InterPro" id="IPR032710">
    <property type="entry name" value="NTF2-like_dom_sf"/>
</dbReference>
<keyword evidence="4" id="KW-1185">Reference proteome</keyword>
<gene>
    <name evidence="3" type="ORF">DFA_05026</name>
</gene>
<dbReference type="AlphaFoldDB" id="F4PN03"/>
<dbReference type="OrthoDB" id="16011at2759"/>
<reference evidence="4" key="1">
    <citation type="journal article" date="2011" name="Genome Res.">
        <title>Phylogeny-wide analysis of social amoeba genomes highlights ancient origins for complex intercellular communication.</title>
        <authorList>
            <person name="Heidel A.J."/>
            <person name="Lawal H.M."/>
            <person name="Felder M."/>
            <person name="Schilde C."/>
            <person name="Helps N.R."/>
            <person name="Tunggal B."/>
            <person name="Rivero F."/>
            <person name="John U."/>
            <person name="Schleicher M."/>
            <person name="Eichinger L."/>
            <person name="Platzer M."/>
            <person name="Noegel A.A."/>
            <person name="Schaap P."/>
            <person name="Gloeckner G."/>
        </authorList>
    </citation>
    <scope>NUCLEOTIDE SEQUENCE [LARGE SCALE GENOMIC DNA]</scope>
    <source>
        <strain evidence="4">SH3</strain>
    </source>
</reference>
<evidence type="ECO:0000313" key="4">
    <source>
        <dbReference type="Proteomes" id="UP000007797"/>
    </source>
</evidence>
<keyword evidence="2" id="KW-0732">Signal</keyword>
<evidence type="ECO:0000256" key="1">
    <source>
        <dbReference type="SAM" id="MobiDB-lite"/>
    </source>
</evidence>
<dbReference type="RefSeq" id="XP_004360747.1">
    <property type="nucleotide sequence ID" value="XM_004360690.1"/>
</dbReference>
<evidence type="ECO:0008006" key="5">
    <source>
        <dbReference type="Google" id="ProtNLM"/>
    </source>
</evidence>